<feature type="compositionally biased region" description="Polar residues" evidence="1">
    <location>
        <begin position="46"/>
        <end position="56"/>
    </location>
</feature>
<name>A0A086STM9_HAPC1</name>
<evidence type="ECO:0000256" key="1">
    <source>
        <dbReference type="SAM" id="MobiDB-lite"/>
    </source>
</evidence>
<dbReference type="AlphaFoldDB" id="A0A086STM9"/>
<organism evidence="2 3">
    <name type="scientific">Hapsidospora chrysogenum (strain ATCC 11550 / CBS 779.69 / DSM 880 / IAM 14645 / JCM 23072 / IMI 49137)</name>
    <name type="common">Acremonium chrysogenum</name>
    <dbReference type="NCBI Taxonomy" id="857340"/>
    <lineage>
        <taxon>Eukaryota</taxon>
        <taxon>Fungi</taxon>
        <taxon>Dikarya</taxon>
        <taxon>Ascomycota</taxon>
        <taxon>Pezizomycotina</taxon>
        <taxon>Sordariomycetes</taxon>
        <taxon>Hypocreomycetidae</taxon>
        <taxon>Hypocreales</taxon>
        <taxon>Bionectriaceae</taxon>
        <taxon>Hapsidospora</taxon>
    </lineage>
</organism>
<gene>
    <name evidence="2" type="ORF">ACRE_088760</name>
</gene>
<dbReference type="Proteomes" id="UP000029964">
    <property type="component" value="Unassembled WGS sequence"/>
</dbReference>
<sequence>MVSHWRILTTWSFRAPIHFFGDSSLSLTCPSTRAAAEPHPRFMSPDDNNITDNGSPRASDAYRSDGSR</sequence>
<feature type="region of interest" description="Disordered" evidence="1">
    <location>
        <begin position="32"/>
        <end position="68"/>
    </location>
</feature>
<dbReference type="HOGENOM" id="CLU_2793370_0_0_1"/>
<proteinExistence type="predicted"/>
<evidence type="ECO:0000313" key="2">
    <source>
        <dbReference type="EMBL" id="KFH40461.1"/>
    </source>
</evidence>
<dbReference type="EMBL" id="JPKY01000202">
    <property type="protein sequence ID" value="KFH40461.1"/>
    <property type="molecule type" value="Genomic_DNA"/>
</dbReference>
<comment type="caution">
    <text evidence="2">The sequence shown here is derived from an EMBL/GenBank/DDBJ whole genome shotgun (WGS) entry which is preliminary data.</text>
</comment>
<accession>A0A086STM9</accession>
<keyword evidence="3" id="KW-1185">Reference proteome</keyword>
<reference evidence="3" key="1">
    <citation type="journal article" date="2014" name="Genome Announc.">
        <title>Genome sequence and annotation of Acremonium chrysogenum, producer of the beta-lactam antibiotic cephalosporin C.</title>
        <authorList>
            <person name="Terfehr D."/>
            <person name="Dahlmann T.A."/>
            <person name="Specht T."/>
            <person name="Zadra I."/>
            <person name="Kuernsteiner H."/>
            <person name="Kueck U."/>
        </authorList>
    </citation>
    <scope>NUCLEOTIDE SEQUENCE [LARGE SCALE GENOMIC DNA]</scope>
    <source>
        <strain evidence="3">ATCC 11550 / CBS 779.69 / DSM 880 / IAM 14645 / JCM 23072 / IMI 49137</strain>
    </source>
</reference>
<protein>
    <submittedName>
        <fullName evidence="2">Uncharacterized protein</fullName>
    </submittedName>
</protein>
<evidence type="ECO:0000313" key="3">
    <source>
        <dbReference type="Proteomes" id="UP000029964"/>
    </source>
</evidence>